<evidence type="ECO:0000259" key="9">
    <source>
        <dbReference type="Pfam" id="PF00324"/>
    </source>
</evidence>
<feature type="domain" description="Amino acid permease/ SLC12A" evidence="9">
    <location>
        <begin position="62"/>
        <end position="526"/>
    </location>
</feature>
<keyword evidence="3 8" id="KW-0812">Transmembrane</keyword>
<evidence type="ECO:0000256" key="5">
    <source>
        <dbReference type="ARBA" id="ARBA00022989"/>
    </source>
</evidence>
<dbReference type="InterPro" id="IPR050524">
    <property type="entry name" value="APC_YAT"/>
</dbReference>
<feature type="region of interest" description="Disordered" evidence="7">
    <location>
        <begin position="1"/>
        <end position="50"/>
    </location>
</feature>
<organism evidence="10 12">
    <name type="scientific">Ustilago bromivora</name>
    <dbReference type="NCBI Taxonomy" id="307758"/>
    <lineage>
        <taxon>Eukaryota</taxon>
        <taxon>Fungi</taxon>
        <taxon>Dikarya</taxon>
        <taxon>Basidiomycota</taxon>
        <taxon>Ustilaginomycotina</taxon>
        <taxon>Ustilaginomycetes</taxon>
        <taxon>Ustilaginales</taxon>
        <taxon>Ustilaginaceae</taxon>
        <taxon>Ustilago</taxon>
    </lineage>
</organism>
<dbReference type="EMBL" id="LT558130">
    <property type="protein sequence ID" value="SAM84413.1"/>
    <property type="molecule type" value="Genomic_DNA"/>
</dbReference>
<dbReference type="GO" id="GO:0015171">
    <property type="term" value="F:amino acid transmembrane transporter activity"/>
    <property type="evidence" value="ECO:0007669"/>
    <property type="project" value="TreeGrafter"/>
</dbReference>
<dbReference type="Pfam" id="PF00324">
    <property type="entry name" value="AA_permease"/>
    <property type="match status" value="1"/>
</dbReference>
<feature type="transmembrane region" description="Helical" evidence="8">
    <location>
        <begin position="295"/>
        <end position="314"/>
    </location>
</feature>
<protein>
    <submittedName>
        <fullName evidence="11">Probable DIP5 - Glutamate and aspartate permease - able to mediate transport of other amino acids</fullName>
    </submittedName>
    <submittedName>
        <fullName evidence="10">Probable DIP5-Glutamate and aspartate permease-able to mediate transport of other amino acids</fullName>
    </submittedName>
</protein>
<name>A0A1K0G9D9_9BASI</name>
<feature type="transmembrane region" description="Helical" evidence="8">
    <location>
        <begin position="423"/>
        <end position="448"/>
    </location>
</feature>
<dbReference type="FunFam" id="1.20.1740.10:FF:000006">
    <property type="entry name" value="General amino acid permease"/>
    <property type="match status" value="1"/>
</dbReference>
<evidence type="ECO:0000256" key="4">
    <source>
        <dbReference type="ARBA" id="ARBA00022970"/>
    </source>
</evidence>
<dbReference type="PIRSF" id="PIRSF006060">
    <property type="entry name" value="AA_transporter"/>
    <property type="match status" value="1"/>
</dbReference>
<keyword evidence="2" id="KW-0813">Transport</keyword>
<accession>A0A1K0G9D9</accession>
<evidence type="ECO:0000256" key="1">
    <source>
        <dbReference type="ARBA" id="ARBA00004141"/>
    </source>
</evidence>
<evidence type="ECO:0000313" key="10">
    <source>
        <dbReference type="EMBL" id="SAM84413.1"/>
    </source>
</evidence>
<dbReference type="PANTHER" id="PTHR43341:SF9">
    <property type="entry name" value="DICARBOXYLIC AMINO ACID PERMEASE"/>
    <property type="match status" value="1"/>
</dbReference>
<dbReference type="Proteomes" id="UP000658997">
    <property type="component" value="Unassembled WGS sequence"/>
</dbReference>
<evidence type="ECO:0000256" key="6">
    <source>
        <dbReference type="ARBA" id="ARBA00023136"/>
    </source>
</evidence>
<dbReference type="OrthoDB" id="10062876at2759"/>
<feature type="transmembrane region" description="Helical" evidence="8">
    <location>
        <begin position="345"/>
        <end position="364"/>
    </location>
</feature>
<feature type="transmembrane region" description="Helical" evidence="8">
    <location>
        <begin position="501"/>
        <end position="521"/>
    </location>
</feature>
<feature type="transmembrane region" description="Helical" evidence="8">
    <location>
        <begin position="62"/>
        <end position="83"/>
    </location>
</feature>
<dbReference type="AlphaFoldDB" id="A0A1K0G9D9"/>
<reference evidence="10" key="2">
    <citation type="submission" date="2016-04" db="EMBL/GenBank/DDBJ databases">
        <authorList>
            <person name="Evans L.H."/>
            <person name="Alamgir A."/>
            <person name="Owens N."/>
            <person name="Weber N.D."/>
            <person name="Virtaneva K."/>
            <person name="Barbian K."/>
            <person name="Babar A."/>
            <person name="Rosenke K."/>
        </authorList>
    </citation>
    <scope>NUCLEOTIDE SEQUENCE</scope>
    <source>
        <strain evidence="10">UB2112</strain>
    </source>
</reference>
<feature type="transmembrane region" description="Helical" evidence="8">
    <location>
        <begin position="146"/>
        <end position="166"/>
    </location>
</feature>
<keyword evidence="4" id="KW-0029">Amino-acid transport</keyword>
<feature type="transmembrane region" description="Helical" evidence="8">
    <location>
        <begin position="197"/>
        <end position="219"/>
    </location>
</feature>
<keyword evidence="13" id="KW-1185">Reference proteome</keyword>
<evidence type="ECO:0000313" key="12">
    <source>
        <dbReference type="Proteomes" id="UP000179920"/>
    </source>
</evidence>
<keyword evidence="6 8" id="KW-0472">Membrane</keyword>
<keyword evidence="5 8" id="KW-1133">Transmembrane helix</keyword>
<gene>
    <name evidence="11" type="ORF">UBRO2_01139</name>
    <name evidence="10" type="ORF">UBRO_05654</name>
</gene>
<evidence type="ECO:0000256" key="2">
    <source>
        <dbReference type="ARBA" id="ARBA00022448"/>
    </source>
</evidence>
<sequence>MAPADQINPSDSGPYVQEKASSSDDQVKGYDNPAHTSSLKDANQDARPEERQLHRALKGRQISMIAIGGALGTGLIIGTGSGLANGGPASILISYTVVGFCCAAVMSALGEMSTYMPHPRGFAGHASRFVSPEFGVATGYNYLFKYLVVTANNVNACALVISYWISSSQASGGIWIAIVTVLIIALNFGGPKWFGEVEFWLSLVKIVTMTGLIILLLVIDLGGSPTADRIGFRYFQDGLAFRSYPRTSGSKGMFLGFWSTMVAALFAYTGTELVGVTVGEAANPRKSVPSAIKKTFFRIAFFYVLGALLVGMVVPSNAPELLAANRRGTSAAASPFVVAIVRARIRILPDIINAAILIFCISAANSDQYIAARTLYGLAIDGKAPRIFRRVDRRGVPYVALCVTALFCALAFINLASGGAQTFSYLVASVTMFGGLSWICILISHIHFMKAMKAQGISRSTLPWQAPLQPYSSYMAVVFTSIVVFFKGWNSFLFAFNWRTFVTNYIGLPIFFLILIGWKLWHRTKIYKPDEVDLLTDVREFDEQDEFIWKMDEERAKTEVANAPVYKKAWVWVKNW</sequence>
<feature type="transmembrane region" description="Helical" evidence="8">
    <location>
        <begin position="172"/>
        <end position="190"/>
    </location>
</feature>
<evidence type="ECO:0000256" key="8">
    <source>
        <dbReference type="SAM" id="Phobius"/>
    </source>
</evidence>
<reference evidence="12" key="1">
    <citation type="submission" date="2016-04" db="EMBL/GenBank/DDBJ databases">
        <authorList>
            <person name="Guldener U."/>
            <person name="Guldener U."/>
        </authorList>
    </citation>
    <scope>NUCLEOTIDE SEQUENCE [LARGE SCALE GENOMIC DNA]</scope>
    <source>
        <strain evidence="12">UB2112</strain>
    </source>
</reference>
<dbReference type="EMBL" id="ULHB01000013">
    <property type="protein sequence ID" value="SYW75984.1"/>
    <property type="molecule type" value="Genomic_DNA"/>
</dbReference>
<evidence type="ECO:0000256" key="3">
    <source>
        <dbReference type="ARBA" id="ARBA00022692"/>
    </source>
</evidence>
<feature type="transmembrane region" description="Helical" evidence="8">
    <location>
        <begin position="89"/>
        <end position="110"/>
    </location>
</feature>
<comment type="subcellular location">
    <subcellularLocation>
        <location evidence="1">Membrane</location>
        <topology evidence="1">Multi-pass membrane protein</topology>
    </subcellularLocation>
</comment>
<feature type="transmembrane region" description="Helical" evidence="8">
    <location>
        <begin position="396"/>
        <end position="417"/>
    </location>
</feature>
<evidence type="ECO:0000313" key="13">
    <source>
        <dbReference type="Proteomes" id="UP000658997"/>
    </source>
</evidence>
<reference evidence="11" key="3">
    <citation type="submission" date="2018-08" db="EMBL/GenBank/DDBJ databases">
        <authorList>
            <person name="Guldener U."/>
        </authorList>
    </citation>
    <scope>NUCLEOTIDE SEQUENCE</scope>
    <source>
        <strain evidence="11">UB2</strain>
    </source>
</reference>
<proteinExistence type="predicted"/>
<dbReference type="InterPro" id="IPR004841">
    <property type="entry name" value="AA-permease/SLC12A_dom"/>
</dbReference>
<evidence type="ECO:0000256" key="7">
    <source>
        <dbReference type="SAM" id="MobiDB-lite"/>
    </source>
</evidence>
<dbReference type="Gene3D" id="1.20.1740.10">
    <property type="entry name" value="Amino acid/polyamine transporter I"/>
    <property type="match status" value="1"/>
</dbReference>
<dbReference type="Proteomes" id="UP000179920">
    <property type="component" value="Chromosome XIV"/>
</dbReference>
<evidence type="ECO:0000313" key="11">
    <source>
        <dbReference type="EMBL" id="SYW75984.1"/>
    </source>
</evidence>
<feature type="transmembrane region" description="Helical" evidence="8">
    <location>
        <begin position="468"/>
        <end position="489"/>
    </location>
</feature>
<dbReference type="PANTHER" id="PTHR43341">
    <property type="entry name" value="AMINO ACID PERMEASE"/>
    <property type="match status" value="1"/>
</dbReference>
<dbReference type="GO" id="GO:0016020">
    <property type="term" value="C:membrane"/>
    <property type="evidence" value="ECO:0007669"/>
    <property type="project" value="UniProtKB-SubCell"/>
</dbReference>
<feature type="transmembrane region" description="Helical" evidence="8">
    <location>
        <begin position="253"/>
        <end position="274"/>
    </location>
</feature>